<dbReference type="STRING" id="439228.SAMN06295920_103231"/>
<dbReference type="PROSITE" id="PS51257">
    <property type="entry name" value="PROKAR_LIPOPROTEIN"/>
    <property type="match status" value="1"/>
</dbReference>
<dbReference type="Pfam" id="PF07589">
    <property type="entry name" value="PEP-CTERM"/>
    <property type="match status" value="1"/>
</dbReference>
<protein>
    <submittedName>
        <fullName evidence="3">PEP-CTERM protein-sorting domain-containing protein</fullName>
    </submittedName>
</protein>
<feature type="chain" id="PRO_5012459447" evidence="1">
    <location>
        <begin position="24"/>
        <end position="315"/>
    </location>
</feature>
<evidence type="ECO:0000313" key="3">
    <source>
        <dbReference type="EMBL" id="SKB49910.1"/>
    </source>
</evidence>
<reference evidence="4" key="1">
    <citation type="submission" date="2017-02" db="EMBL/GenBank/DDBJ databases">
        <authorList>
            <person name="Varghese N."/>
            <person name="Submissions S."/>
        </authorList>
    </citation>
    <scope>NUCLEOTIDE SEQUENCE [LARGE SCALE GENOMIC DNA]</scope>
    <source>
        <strain evidence="4">UM2</strain>
    </source>
</reference>
<feature type="signal peptide" evidence="1">
    <location>
        <begin position="1"/>
        <end position="23"/>
    </location>
</feature>
<dbReference type="NCBIfam" id="NF035944">
    <property type="entry name" value="PEPxxWA-CTERM"/>
    <property type="match status" value="1"/>
</dbReference>
<dbReference type="InterPro" id="IPR013424">
    <property type="entry name" value="Ice-binding_C"/>
</dbReference>
<feature type="domain" description="Ice-binding protein C-terminal" evidence="2">
    <location>
        <begin position="276"/>
        <end position="302"/>
    </location>
</feature>
<evidence type="ECO:0000313" key="4">
    <source>
        <dbReference type="Proteomes" id="UP000189818"/>
    </source>
</evidence>
<dbReference type="AlphaFoldDB" id="A0A1T5BST5"/>
<dbReference type="RefSeq" id="WP_079647553.1">
    <property type="nucleotide sequence ID" value="NZ_FUYM01000003.1"/>
</dbReference>
<evidence type="ECO:0000259" key="2">
    <source>
        <dbReference type="Pfam" id="PF07589"/>
    </source>
</evidence>
<dbReference type="Proteomes" id="UP000189818">
    <property type="component" value="Unassembled WGS sequence"/>
</dbReference>
<evidence type="ECO:0000256" key="1">
    <source>
        <dbReference type="SAM" id="SignalP"/>
    </source>
</evidence>
<accession>A0A1T5BST5</accession>
<proteinExistence type="predicted"/>
<name>A0A1T5BST5_9SPHN</name>
<sequence length="315" mass="33665">MRVRLLALLTALFGCVTGGELQATNLLVNGDFEMVTMTNGNALHSTIFGNALDNAAVTAAVKNLPTVTGWTTRGYNFVFVNNPSYNGGNPVTQTGADDFGNGACLYGNCDPGARLSLWGPDIGTNNGLTNSPTGGNFVGADGAYGNAPIEQTISGLQVGKVYKLTFWWAAAQQTTYNGTTQDKWQICFGVCDYSISPDAPIFLDYRDGHATYNLAPGDQLLSTGTVNNANHGFVPWQFETMYFTANDTTQKLSLLAYGLPTGQPPFALIDGLNLEAVPEPSTWAMMLIGFGLVGGIMRSNRRSSVCREVIRAQIV</sequence>
<gene>
    <name evidence="3" type="ORF">SAMN06295920_103231</name>
</gene>
<dbReference type="OrthoDB" id="7874461at2"/>
<keyword evidence="4" id="KW-1185">Reference proteome</keyword>
<organism evidence="3 4">
    <name type="scientific">Rhizorhabdus histidinilytica</name>
    <dbReference type="NCBI Taxonomy" id="439228"/>
    <lineage>
        <taxon>Bacteria</taxon>
        <taxon>Pseudomonadati</taxon>
        <taxon>Pseudomonadota</taxon>
        <taxon>Alphaproteobacteria</taxon>
        <taxon>Sphingomonadales</taxon>
        <taxon>Sphingomonadaceae</taxon>
        <taxon>Rhizorhabdus</taxon>
    </lineage>
</organism>
<dbReference type="NCBIfam" id="TIGR02595">
    <property type="entry name" value="PEP_CTERM"/>
    <property type="match status" value="1"/>
</dbReference>
<keyword evidence="1" id="KW-0732">Signal</keyword>
<dbReference type="EMBL" id="FUYM01000003">
    <property type="protein sequence ID" value="SKB49910.1"/>
    <property type="molecule type" value="Genomic_DNA"/>
</dbReference>